<dbReference type="EMBL" id="VZDO01000007">
    <property type="protein sequence ID" value="KAB0680039.1"/>
    <property type="molecule type" value="Genomic_DNA"/>
</dbReference>
<evidence type="ECO:0000313" key="2">
    <source>
        <dbReference type="Proteomes" id="UP000432089"/>
    </source>
</evidence>
<accession>A0A7V7TWU5</accession>
<dbReference type="PANTHER" id="PTHR42110">
    <property type="entry name" value="L-ASPARAGINASE, PUTATIVE (AFU_ORTHOLOGUE AFUA_3G11890)-RELATED"/>
    <property type="match status" value="1"/>
</dbReference>
<evidence type="ECO:0000313" key="1">
    <source>
        <dbReference type="EMBL" id="KAB0680039.1"/>
    </source>
</evidence>
<gene>
    <name evidence="1" type="ORF">F6X38_10755</name>
</gene>
<keyword evidence="2" id="KW-1185">Reference proteome</keyword>
<organism evidence="1 2">
    <name type="scientific">Plantimonas leprariae</name>
    <dbReference type="NCBI Taxonomy" id="2615207"/>
    <lineage>
        <taxon>Bacteria</taxon>
        <taxon>Pseudomonadati</taxon>
        <taxon>Pseudomonadota</taxon>
        <taxon>Alphaproteobacteria</taxon>
        <taxon>Hyphomicrobiales</taxon>
        <taxon>Aurantimonadaceae</taxon>
        <taxon>Plantimonas</taxon>
    </lineage>
</organism>
<sequence length="342" mass="36092">MIAASAGGEALDNPVLVEVTRGGRVESRHRGTVAVVDASGATVFGSGDPEAPVYPRSAIKVFQALPLVETGAANRFGFGNRELALACASHSGEEGHVALAADILVRAGLGEPNLECGCHWPSSGTVARQMARNGVEPTQLHNNCSGKHSGFLCTAVHEGEATESYVQPRHVVQDRIRRTMEDVMALRLDPDEAGVDGCSIPTYAVPVRAMAHGFARLVGETGVERSRAQAGRRLIEACMAEPWYMAGTGRADVSLMEAAPGRVFVKAGAEGVYCGAVPELGLGFALKIDDGAGRASEAAAAATLSRIFRDRDAALAERFAEHSRETLRNWRKIEVGDVHAVA</sequence>
<dbReference type="Pfam" id="PF06089">
    <property type="entry name" value="Asparaginase_II"/>
    <property type="match status" value="1"/>
</dbReference>
<dbReference type="AlphaFoldDB" id="A0A7V7TWU5"/>
<protein>
    <submittedName>
        <fullName evidence="1">Asparaginase</fullName>
    </submittedName>
</protein>
<dbReference type="Proteomes" id="UP000432089">
    <property type="component" value="Unassembled WGS sequence"/>
</dbReference>
<reference evidence="1 2" key="1">
    <citation type="submission" date="2019-09" db="EMBL/GenBank/DDBJ databases">
        <title>YIM 132180 draft genome.</title>
        <authorList>
            <person name="Zhang K."/>
        </authorList>
    </citation>
    <scope>NUCLEOTIDE SEQUENCE [LARGE SCALE GENOMIC DNA]</scope>
    <source>
        <strain evidence="1 2">YIM 132180</strain>
    </source>
</reference>
<dbReference type="PANTHER" id="PTHR42110:SF1">
    <property type="entry name" value="L-ASPARAGINASE, PUTATIVE (AFU_ORTHOLOGUE AFUA_3G11890)-RELATED"/>
    <property type="match status" value="1"/>
</dbReference>
<name>A0A7V7TWU5_9HYPH</name>
<proteinExistence type="predicted"/>
<comment type="caution">
    <text evidence="1">The sequence shown here is derived from an EMBL/GenBank/DDBJ whole genome shotgun (WGS) entry which is preliminary data.</text>
</comment>
<dbReference type="InterPro" id="IPR010349">
    <property type="entry name" value="Asparaginase_II"/>
</dbReference>